<dbReference type="InterPro" id="IPR017937">
    <property type="entry name" value="Thioredoxin_CS"/>
</dbReference>
<organism evidence="4">
    <name type="scientific">viral metagenome</name>
    <dbReference type="NCBI Taxonomy" id="1070528"/>
    <lineage>
        <taxon>unclassified sequences</taxon>
        <taxon>metagenomes</taxon>
        <taxon>organismal metagenomes</taxon>
    </lineage>
</organism>
<keyword evidence="2" id="KW-0732">Signal</keyword>
<accession>A0A6C0LVY8</accession>
<dbReference type="InterPro" id="IPR036249">
    <property type="entry name" value="Thioredoxin-like_sf"/>
</dbReference>
<dbReference type="PANTHER" id="PTHR45672:SF3">
    <property type="entry name" value="THIOREDOXIN DOMAIN-CONTAINING PROTEIN 5"/>
    <property type="match status" value="1"/>
</dbReference>
<sequence length="127" mass="13762">MSNLNIKHCSSAAFAGPDSLSQDMVAHNANMPMVVMVHAPWCGYCKKFLPTFQAAADGMRNIVFADVAESGDHQYKEGSGKETVSKLGVRGFPTLLLFNKQGKLIPDARLDRSSLEAFVKSLQTALS</sequence>
<feature type="domain" description="Thioredoxin" evidence="3">
    <location>
        <begin position="1"/>
        <end position="124"/>
    </location>
</feature>
<proteinExistence type="inferred from homology"/>
<comment type="similarity">
    <text evidence="1">Belongs to the protein disulfide isomerase family.</text>
</comment>
<reference evidence="4" key="1">
    <citation type="journal article" date="2020" name="Nature">
        <title>Giant virus diversity and host interactions through global metagenomics.</title>
        <authorList>
            <person name="Schulz F."/>
            <person name="Roux S."/>
            <person name="Paez-Espino D."/>
            <person name="Jungbluth S."/>
            <person name="Walsh D.A."/>
            <person name="Denef V.J."/>
            <person name="McMahon K.D."/>
            <person name="Konstantinidis K.T."/>
            <person name="Eloe-Fadrosh E.A."/>
            <person name="Kyrpides N.C."/>
            <person name="Woyke T."/>
        </authorList>
    </citation>
    <scope>NUCLEOTIDE SEQUENCE</scope>
    <source>
        <strain evidence="4">GVMAG-S-1016704-142</strain>
    </source>
</reference>
<dbReference type="EMBL" id="MN740565">
    <property type="protein sequence ID" value="QHU33921.1"/>
    <property type="molecule type" value="Genomic_DNA"/>
</dbReference>
<dbReference type="GO" id="GO:0003756">
    <property type="term" value="F:protein disulfide isomerase activity"/>
    <property type="evidence" value="ECO:0007669"/>
    <property type="project" value="TreeGrafter"/>
</dbReference>
<dbReference type="PROSITE" id="PS00194">
    <property type="entry name" value="THIOREDOXIN_1"/>
    <property type="match status" value="1"/>
</dbReference>
<dbReference type="Pfam" id="PF00085">
    <property type="entry name" value="Thioredoxin"/>
    <property type="match status" value="1"/>
</dbReference>
<evidence type="ECO:0000256" key="2">
    <source>
        <dbReference type="ARBA" id="ARBA00022729"/>
    </source>
</evidence>
<dbReference type="PROSITE" id="PS51352">
    <property type="entry name" value="THIOREDOXIN_2"/>
    <property type="match status" value="1"/>
</dbReference>
<dbReference type="Gene3D" id="3.40.30.10">
    <property type="entry name" value="Glutaredoxin"/>
    <property type="match status" value="1"/>
</dbReference>
<evidence type="ECO:0000256" key="1">
    <source>
        <dbReference type="ARBA" id="ARBA00006347"/>
    </source>
</evidence>
<evidence type="ECO:0000313" key="4">
    <source>
        <dbReference type="EMBL" id="QHU33921.1"/>
    </source>
</evidence>
<name>A0A6C0LVY8_9ZZZZ</name>
<dbReference type="InterPro" id="IPR051063">
    <property type="entry name" value="PDI"/>
</dbReference>
<dbReference type="GO" id="GO:0006457">
    <property type="term" value="P:protein folding"/>
    <property type="evidence" value="ECO:0007669"/>
    <property type="project" value="TreeGrafter"/>
</dbReference>
<dbReference type="GO" id="GO:0005783">
    <property type="term" value="C:endoplasmic reticulum"/>
    <property type="evidence" value="ECO:0007669"/>
    <property type="project" value="TreeGrafter"/>
</dbReference>
<evidence type="ECO:0000259" key="3">
    <source>
        <dbReference type="PROSITE" id="PS51352"/>
    </source>
</evidence>
<protein>
    <recommendedName>
        <fullName evidence="3">Thioredoxin domain-containing protein</fullName>
    </recommendedName>
</protein>
<dbReference type="InterPro" id="IPR013766">
    <property type="entry name" value="Thioredoxin_domain"/>
</dbReference>
<dbReference type="PANTHER" id="PTHR45672">
    <property type="entry name" value="PROTEIN DISULFIDE-ISOMERASE C17H9.14C-RELATED"/>
    <property type="match status" value="1"/>
</dbReference>
<dbReference type="PRINTS" id="PR00421">
    <property type="entry name" value="THIOREDOXIN"/>
</dbReference>
<dbReference type="AlphaFoldDB" id="A0A6C0LVY8"/>
<dbReference type="SUPFAM" id="SSF52833">
    <property type="entry name" value="Thioredoxin-like"/>
    <property type="match status" value="1"/>
</dbReference>